<dbReference type="SUPFAM" id="SSF46785">
    <property type="entry name" value="Winged helix' DNA-binding domain"/>
    <property type="match status" value="1"/>
</dbReference>
<accession>A0ABX7NT36</accession>
<organism evidence="5 6">
    <name type="scientific">Pyxidicoccus parkwayensis</name>
    <dbReference type="NCBI Taxonomy" id="2813578"/>
    <lineage>
        <taxon>Bacteria</taxon>
        <taxon>Pseudomonadati</taxon>
        <taxon>Myxococcota</taxon>
        <taxon>Myxococcia</taxon>
        <taxon>Myxococcales</taxon>
        <taxon>Cystobacterineae</taxon>
        <taxon>Myxococcaceae</taxon>
        <taxon>Pyxidicoccus</taxon>
    </lineage>
</organism>
<dbReference type="InterPro" id="IPR002577">
    <property type="entry name" value="HTH_HxlR"/>
</dbReference>
<evidence type="ECO:0000256" key="3">
    <source>
        <dbReference type="ARBA" id="ARBA00023163"/>
    </source>
</evidence>
<evidence type="ECO:0000313" key="6">
    <source>
        <dbReference type="Proteomes" id="UP000662747"/>
    </source>
</evidence>
<evidence type="ECO:0000313" key="5">
    <source>
        <dbReference type="EMBL" id="QSQ21534.1"/>
    </source>
</evidence>
<evidence type="ECO:0000259" key="4">
    <source>
        <dbReference type="PROSITE" id="PS51118"/>
    </source>
</evidence>
<gene>
    <name evidence="5" type="ORF">JY651_41195</name>
</gene>
<dbReference type="Gene3D" id="1.10.10.10">
    <property type="entry name" value="Winged helix-like DNA-binding domain superfamily/Winged helix DNA-binding domain"/>
    <property type="match status" value="1"/>
</dbReference>
<keyword evidence="6" id="KW-1185">Reference proteome</keyword>
<keyword evidence="1" id="KW-0805">Transcription regulation</keyword>
<dbReference type="EMBL" id="CP071090">
    <property type="protein sequence ID" value="QSQ21534.1"/>
    <property type="molecule type" value="Genomic_DNA"/>
</dbReference>
<proteinExistence type="predicted"/>
<reference evidence="5 6" key="1">
    <citation type="submission" date="2021-02" db="EMBL/GenBank/DDBJ databases">
        <title>De Novo genome assembly of isolated myxobacteria.</title>
        <authorList>
            <person name="Stevens D.C."/>
        </authorList>
    </citation>
    <scope>NUCLEOTIDE SEQUENCE [LARGE SCALE GENOMIC DNA]</scope>
    <source>
        <strain evidence="6">SCPEA02</strain>
    </source>
</reference>
<feature type="domain" description="HTH hxlR-type" evidence="4">
    <location>
        <begin position="11"/>
        <end position="109"/>
    </location>
</feature>
<evidence type="ECO:0000256" key="1">
    <source>
        <dbReference type="ARBA" id="ARBA00023015"/>
    </source>
</evidence>
<name>A0ABX7NT36_9BACT</name>
<keyword evidence="3" id="KW-0804">Transcription</keyword>
<protein>
    <submittedName>
        <fullName evidence="5">Helix-turn-helix transcriptional regulator</fullName>
    </submittedName>
</protein>
<sequence length="124" mass="14045">MASSLERTFNCPVELALEVLGGKWKVVMLARLKEGPLRYAELRRLVPRMSEKMLTQRLRELEEQGLILRVTRPGAAKQAVYTLTQRGESARPTLQALYDWGVRIADEVGARIESPTPAKRRKTA</sequence>
<dbReference type="PANTHER" id="PTHR33204">
    <property type="entry name" value="TRANSCRIPTIONAL REGULATOR, MARR FAMILY"/>
    <property type="match status" value="1"/>
</dbReference>
<keyword evidence="2" id="KW-0238">DNA-binding</keyword>
<dbReference type="PANTHER" id="PTHR33204:SF29">
    <property type="entry name" value="TRANSCRIPTIONAL REGULATOR"/>
    <property type="match status" value="1"/>
</dbReference>
<dbReference type="Pfam" id="PF01638">
    <property type="entry name" value="HxlR"/>
    <property type="match status" value="1"/>
</dbReference>
<evidence type="ECO:0000256" key="2">
    <source>
        <dbReference type="ARBA" id="ARBA00023125"/>
    </source>
</evidence>
<dbReference type="Proteomes" id="UP000662747">
    <property type="component" value="Chromosome"/>
</dbReference>
<dbReference type="RefSeq" id="WP_206723111.1">
    <property type="nucleotide sequence ID" value="NZ_CP071090.1"/>
</dbReference>
<dbReference type="InterPro" id="IPR036388">
    <property type="entry name" value="WH-like_DNA-bd_sf"/>
</dbReference>
<dbReference type="InterPro" id="IPR036390">
    <property type="entry name" value="WH_DNA-bd_sf"/>
</dbReference>
<dbReference type="PROSITE" id="PS51118">
    <property type="entry name" value="HTH_HXLR"/>
    <property type="match status" value="1"/>
</dbReference>